<organism evidence="2 3">
    <name type="scientific">Polyplax serrata</name>
    <name type="common">Common mouse louse</name>
    <dbReference type="NCBI Taxonomy" id="468196"/>
    <lineage>
        <taxon>Eukaryota</taxon>
        <taxon>Metazoa</taxon>
        <taxon>Ecdysozoa</taxon>
        <taxon>Arthropoda</taxon>
        <taxon>Hexapoda</taxon>
        <taxon>Insecta</taxon>
        <taxon>Pterygota</taxon>
        <taxon>Neoptera</taxon>
        <taxon>Paraneoptera</taxon>
        <taxon>Psocodea</taxon>
        <taxon>Troctomorpha</taxon>
        <taxon>Phthiraptera</taxon>
        <taxon>Anoplura</taxon>
        <taxon>Polyplacidae</taxon>
        <taxon>Polyplax</taxon>
    </lineage>
</organism>
<sequence>MTKTLKRIGTHDGVFHCDEVLACFMLRRLPEFTNSDVIRTRDEKILDTCDVVVDVGHVYDPERQRFDHHQKEFDHTMNSLVPSRKWKVKLSSAGLVYHHYGERILEAILGSPQDPVVLKSLFDFVYENLIQEVDGIDNGVPMFDGEPKYTINTNLSSRVKYLNRAWNDTEPYDSQKYFHVAMDMVGREFIERIHYFTKCWWPARQLVREAIENRHSVHESGEIIELKQPCPWKDHLSQLEEEMDLSGVIKFAIFKSDNWRVQGVPVEPESFVLRLPLHSDWRGLREDELRQKSGISDCFFVHSSGFMGGSRTREGALEMAVKTIKLNADSVKE</sequence>
<name>A0AAN8PXY9_POLSC</name>
<proteinExistence type="inferred from homology"/>
<protein>
    <submittedName>
        <fullName evidence="2">Uncharacterized protein</fullName>
    </submittedName>
</protein>
<dbReference type="PANTHER" id="PTHR11215">
    <property type="entry name" value="METAL DEPENDENT HYDROLASE - RELATED"/>
    <property type="match status" value="1"/>
</dbReference>
<reference evidence="2 3" key="1">
    <citation type="submission" date="2023-10" db="EMBL/GenBank/DDBJ databases">
        <title>Genomes of two closely related lineages of the louse Polyplax serrata with different host specificities.</title>
        <authorList>
            <person name="Martinu J."/>
            <person name="Tarabai H."/>
            <person name="Stefka J."/>
            <person name="Hypsa V."/>
        </authorList>
    </citation>
    <scope>NUCLEOTIDE SEQUENCE [LARGE SCALE GENOMIC DNA]</scope>
    <source>
        <strain evidence="2">HR10_N</strain>
    </source>
</reference>
<accession>A0AAN8PXY9</accession>
<dbReference type="GO" id="GO:0005634">
    <property type="term" value="C:nucleus"/>
    <property type="evidence" value="ECO:0007669"/>
    <property type="project" value="TreeGrafter"/>
</dbReference>
<evidence type="ECO:0000313" key="3">
    <source>
        <dbReference type="Proteomes" id="UP001372834"/>
    </source>
</evidence>
<comment type="caution">
    <text evidence="2">The sequence shown here is derived from an EMBL/GenBank/DDBJ whole genome shotgun (WGS) entry which is preliminary data.</text>
</comment>
<evidence type="ECO:0000256" key="1">
    <source>
        <dbReference type="ARBA" id="ARBA00010105"/>
    </source>
</evidence>
<dbReference type="Proteomes" id="UP001372834">
    <property type="component" value="Unassembled WGS sequence"/>
</dbReference>
<dbReference type="InterPro" id="IPR003226">
    <property type="entry name" value="MYG1_exonuclease"/>
</dbReference>
<gene>
    <name evidence="2" type="ORF">RUM43_005940</name>
</gene>
<dbReference type="AlphaFoldDB" id="A0AAN8PXY9"/>
<comment type="similarity">
    <text evidence="1">Belongs to the MYG1 family.</text>
</comment>
<evidence type="ECO:0000313" key="2">
    <source>
        <dbReference type="EMBL" id="KAK6625641.1"/>
    </source>
</evidence>
<dbReference type="PANTHER" id="PTHR11215:SF1">
    <property type="entry name" value="MYG1 EXONUCLEASE"/>
    <property type="match status" value="1"/>
</dbReference>
<dbReference type="GO" id="GO:0005737">
    <property type="term" value="C:cytoplasm"/>
    <property type="evidence" value="ECO:0007669"/>
    <property type="project" value="TreeGrafter"/>
</dbReference>
<dbReference type="Pfam" id="PF03690">
    <property type="entry name" value="MYG1_exonuc"/>
    <property type="match status" value="1"/>
</dbReference>
<dbReference type="EMBL" id="JAWJWE010000037">
    <property type="protein sequence ID" value="KAK6625641.1"/>
    <property type="molecule type" value="Genomic_DNA"/>
</dbReference>